<sequence length="590" mass="64890">MTEYPIALVRRAALRSLRPPPKIALADWIESNVYLPQTVSALPGRIRLFEYQRGICDAIDDPAISKISVIKSARVGWTTLLTGTVAAFVSNSPSNILTVLPTQDDCRDYAVTDIEGTFEASPALRGLLAAENDETGRSTLLSRKFPGGSLKLVAAKSPRNLRRHAAKVLVMDEIDGFEVSQEGDPIELATMRTLTFRDRKILAGSTPVFDHGPISKLYAQSDQRIFEVPCPECGDFNEIQWSQIHWDEGQPETAAYACPHCGSLIAERYKASMVAKGRWRATAPDVKGHAGFRVNALVSPHSNAAWGKLAAEFLAAKDDPATLQTFVNLTLGQPWREVADELDEGELAGKREPFGLAAMPHDCLLVTVGVDCQDDRLELVFVGHGKEGQTFVLAHSVIWGAIDAETTWQELEDALRSTWKHPNGGTLRVDAAVIDSGDGGHTDIVTSFTRSRFSRRIVAGKGVPGFARANLQRSTTKGAPLFLIGVDGLKSQLFTRLARGNSVRFSADLEPIYFEQLTSERKVVRYFKGQPVRRFERIPGKRAETLDATVYAIAARTLVTMNLDRREDELSTAAAPKQVQTVFKSSYLNR</sequence>
<name>A0A0A1W485_9SPHN</name>
<evidence type="ECO:0000313" key="3">
    <source>
        <dbReference type="EMBL" id="GAM00012.1"/>
    </source>
</evidence>
<proteinExistence type="inferred from homology"/>
<dbReference type="InterPro" id="IPR046454">
    <property type="entry name" value="GpA_endonuclease"/>
</dbReference>
<dbReference type="HAMAP" id="MF_04144">
    <property type="entry name" value="TERL_LAMBDA"/>
    <property type="match status" value="1"/>
</dbReference>
<dbReference type="InterPro" id="IPR027417">
    <property type="entry name" value="P-loop_NTPase"/>
</dbReference>
<protein>
    <submittedName>
        <fullName evidence="3">Putative phage terminase large subunit</fullName>
    </submittedName>
</protein>
<feature type="domain" description="Terminase large subunit GpA endonuclease" evidence="2">
    <location>
        <begin position="289"/>
        <end position="562"/>
    </location>
</feature>
<evidence type="ECO:0000313" key="4">
    <source>
        <dbReference type="Proteomes" id="UP000032305"/>
    </source>
</evidence>
<dbReference type="GO" id="GO:0005524">
    <property type="term" value="F:ATP binding"/>
    <property type="evidence" value="ECO:0007669"/>
    <property type="project" value="InterPro"/>
</dbReference>
<dbReference type="Pfam" id="PF05876">
    <property type="entry name" value="GpA_ATPase"/>
    <property type="match status" value="1"/>
</dbReference>
<evidence type="ECO:0000259" key="2">
    <source>
        <dbReference type="Pfam" id="PF20454"/>
    </source>
</evidence>
<dbReference type="InterPro" id="IPR008866">
    <property type="entry name" value="Phage_lambda_GpA-like"/>
</dbReference>
<dbReference type="OrthoDB" id="5181253at2"/>
<accession>A0A0A1W485</accession>
<comment type="caution">
    <text evidence="3">The sequence shown here is derived from an EMBL/GenBank/DDBJ whole genome shotgun (WGS) entry which is preliminary data.</text>
</comment>
<organism evidence="3 4">
    <name type="scientific">Sphingomonas parapaucimobilis NBRC 15100</name>
    <dbReference type="NCBI Taxonomy" id="1219049"/>
    <lineage>
        <taxon>Bacteria</taxon>
        <taxon>Pseudomonadati</taxon>
        <taxon>Pseudomonadota</taxon>
        <taxon>Alphaproteobacteria</taxon>
        <taxon>Sphingomonadales</taxon>
        <taxon>Sphingomonadaceae</taxon>
        <taxon>Sphingomonas</taxon>
    </lineage>
</organism>
<dbReference type="GO" id="GO:0016887">
    <property type="term" value="F:ATP hydrolysis activity"/>
    <property type="evidence" value="ECO:0007669"/>
    <property type="project" value="InterPro"/>
</dbReference>
<dbReference type="RefSeq" id="WP_042484156.1">
    <property type="nucleotide sequence ID" value="NZ_BBPI01000018.1"/>
</dbReference>
<dbReference type="Pfam" id="PF20454">
    <property type="entry name" value="GpA_nuclease"/>
    <property type="match status" value="1"/>
</dbReference>
<keyword evidence="4" id="KW-1185">Reference proteome</keyword>
<evidence type="ECO:0000259" key="1">
    <source>
        <dbReference type="Pfam" id="PF05876"/>
    </source>
</evidence>
<dbReference type="Gene3D" id="3.40.50.300">
    <property type="entry name" value="P-loop containing nucleotide triphosphate hydrolases"/>
    <property type="match status" value="1"/>
</dbReference>
<dbReference type="Proteomes" id="UP000032305">
    <property type="component" value="Unassembled WGS sequence"/>
</dbReference>
<dbReference type="GO" id="GO:0004519">
    <property type="term" value="F:endonuclease activity"/>
    <property type="evidence" value="ECO:0007669"/>
    <property type="project" value="InterPro"/>
</dbReference>
<feature type="domain" description="Phage terminase large subunit GpA ATPase" evidence="1">
    <location>
        <begin position="40"/>
        <end position="279"/>
    </location>
</feature>
<dbReference type="AlphaFoldDB" id="A0A0A1W485"/>
<reference evidence="3 4" key="1">
    <citation type="submission" date="2014-11" db="EMBL/GenBank/DDBJ databases">
        <title>Whole genome shotgun sequence of Sphingomonas parapaucimobilis NBRC 15100.</title>
        <authorList>
            <person name="Katano-Makiyama Y."/>
            <person name="Hosoyama A."/>
            <person name="Hashimoto M."/>
            <person name="Hosoyama Y."/>
            <person name="Noguchi M."/>
            <person name="Numata M."/>
            <person name="Tsuchikane K."/>
            <person name="Hirakata S."/>
            <person name="Uohara A."/>
            <person name="Shimodaira J."/>
            <person name="Ohji S."/>
            <person name="Ichikawa N."/>
            <person name="Kimura A."/>
            <person name="Yamazoe A."/>
            <person name="Fujita N."/>
        </authorList>
    </citation>
    <scope>NUCLEOTIDE SEQUENCE [LARGE SCALE GENOMIC DNA]</scope>
    <source>
        <strain evidence="3 4">NBRC 15100</strain>
    </source>
</reference>
<dbReference type="EMBL" id="BBPI01000018">
    <property type="protein sequence ID" value="GAM00012.1"/>
    <property type="molecule type" value="Genomic_DNA"/>
</dbReference>
<gene>
    <name evidence="3" type="ORF">SP5_018_00420</name>
</gene>
<dbReference type="eggNOG" id="COG5525">
    <property type="taxonomic scope" value="Bacteria"/>
</dbReference>
<dbReference type="InterPro" id="IPR046453">
    <property type="entry name" value="GpA_ATPase"/>
</dbReference>